<protein>
    <submittedName>
        <fullName evidence="1">Uncharacterized protein</fullName>
    </submittedName>
</protein>
<dbReference type="EMBL" id="ML208313">
    <property type="protein sequence ID" value="TFK70450.1"/>
    <property type="molecule type" value="Genomic_DNA"/>
</dbReference>
<name>A0ACD3AXB2_9AGAR</name>
<sequence length="514" mass="57550">MPTTTLSRSGGASVCSVALGNHDILGHIFKHALLSYSPSSQELSRLAFVCKDVLEQVLDYAWSTLGSLLPLLRILPAFQKSGSYHGIARKIDEAEWSRFDYYARRVREINYTSAADDSQCLSAPTCIRLAYMHSRPLLPALRRLAISSFVETDLHWLYLCLSPTLDSVQIAGVKDVPSAGIYFFLSALADDAPALFAFEFTGQFPQEHEALSPVSRMRNIRTFKILEAPCPDGLLEQMSHMTKLTNLSITLSTCPVNLSDTPLDCLRELRISCPVNIINDFLLQLSAPRLARLNVCTTPPNHKHGVLNLLNRPGSIQGCLVTLCKRWPTTLQQLVITDTSDYIQSEGVVGLVSHLMQLTKLEHFDLQPVKFSLPGVDLLAVAACWEKITYLSLPFPLAKQNDAMTLQDLGMFASLCPLLNYLQIYLNTSVISPFVTRPPTLSQLRTLSVGSTHGVKDIKETLEVARYIEHYFQFLERIEGHNSHNKNSWSQIMDAVRMFQAVRADAKRTWPRKD</sequence>
<reference evidence="1 2" key="1">
    <citation type="journal article" date="2019" name="Nat. Ecol. Evol.">
        <title>Megaphylogeny resolves global patterns of mushroom evolution.</title>
        <authorList>
            <person name="Varga T."/>
            <person name="Krizsan K."/>
            <person name="Foldi C."/>
            <person name="Dima B."/>
            <person name="Sanchez-Garcia M."/>
            <person name="Sanchez-Ramirez S."/>
            <person name="Szollosi G.J."/>
            <person name="Szarkandi J.G."/>
            <person name="Papp V."/>
            <person name="Albert L."/>
            <person name="Andreopoulos W."/>
            <person name="Angelini C."/>
            <person name="Antonin V."/>
            <person name="Barry K.W."/>
            <person name="Bougher N.L."/>
            <person name="Buchanan P."/>
            <person name="Buyck B."/>
            <person name="Bense V."/>
            <person name="Catcheside P."/>
            <person name="Chovatia M."/>
            <person name="Cooper J."/>
            <person name="Damon W."/>
            <person name="Desjardin D."/>
            <person name="Finy P."/>
            <person name="Geml J."/>
            <person name="Haridas S."/>
            <person name="Hughes K."/>
            <person name="Justo A."/>
            <person name="Karasinski D."/>
            <person name="Kautmanova I."/>
            <person name="Kiss B."/>
            <person name="Kocsube S."/>
            <person name="Kotiranta H."/>
            <person name="LaButti K.M."/>
            <person name="Lechner B.E."/>
            <person name="Liimatainen K."/>
            <person name="Lipzen A."/>
            <person name="Lukacs Z."/>
            <person name="Mihaltcheva S."/>
            <person name="Morgado L.N."/>
            <person name="Niskanen T."/>
            <person name="Noordeloos M.E."/>
            <person name="Ohm R.A."/>
            <person name="Ortiz-Santana B."/>
            <person name="Ovrebo C."/>
            <person name="Racz N."/>
            <person name="Riley R."/>
            <person name="Savchenko A."/>
            <person name="Shiryaev A."/>
            <person name="Soop K."/>
            <person name="Spirin V."/>
            <person name="Szebenyi C."/>
            <person name="Tomsovsky M."/>
            <person name="Tulloss R.E."/>
            <person name="Uehling J."/>
            <person name="Grigoriev I.V."/>
            <person name="Vagvolgyi C."/>
            <person name="Papp T."/>
            <person name="Martin F.M."/>
            <person name="Miettinen O."/>
            <person name="Hibbett D.S."/>
            <person name="Nagy L.G."/>
        </authorList>
    </citation>
    <scope>NUCLEOTIDE SEQUENCE [LARGE SCALE GENOMIC DNA]</scope>
    <source>
        <strain evidence="1 2">NL-1719</strain>
    </source>
</reference>
<accession>A0ACD3AXB2</accession>
<organism evidence="1 2">
    <name type="scientific">Pluteus cervinus</name>
    <dbReference type="NCBI Taxonomy" id="181527"/>
    <lineage>
        <taxon>Eukaryota</taxon>
        <taxon>Fungi</taxon>
        <taxon>Dikarya</taxon>
        <taxon>Basidiomycota</taxon>
        <taxon>Agaricomycotina</taxon>
        <taxon>Agaricomycetes</taxon>
        <taxon>Agaricomycetidae</taxon>
        <taxon>Agaricales</taxon>
        <taxon>Pluteineae</taxon>
        <taxon>Pluteaceae</taxon>
        <taxon>Pluteus</taxon>
    </lineage>
</organism>
<dbReference type="Proteomes" id="UP000308600">
    <property type="component" value="Unassembled WGS sequence"/>
</dbReference>
<evidence type="ECO:0000313" key="2">
    <source>
        <dbReference type="Proteomes" id="UP000308600"/>
    </source>
</evidence>
<gene>
    <name evidence="1" type="ORF">BDN72DRAFT_539940</name>
</gene>
<proteinExistence type="predicted"/>
<evidence type="ECO:0000313" key="1">
    <source>
        <dbReference type="EMBL" id="TFK70450.1"/>
    </source>
</evidence>
<keyword evidence="2" id="KW-1185">Reference proteome</keyword>